<keyword evidence="4" id="KW-0285">Flavoprotein</keyword>
<evidence type="ECO:0000256" key="9">
    <source>
        <dbReference type="ARBA" id="ARBA00031306"/>
    </source>
</evidence>
<reference evidence="11" key="1">
    <citation type="submission" date="2020-05" db="EMBL/GenBank/DDBJ databases">
        <authorList>
            <person name="Chiriac C."/>
            <person name="Salcher M."/>
            <person name="Ghai R."/>
            <person name="Kavagutti S V."/>
        </authorList>
    </citation>
    <scope>NUCLEOTIDE SEQUENCE</scope>
</reference>
<evidence type="ECO:0000256" key="5">
    <source>
        <dbReference type="ARBA" id="ARBA00022679"/>
    </source>
</evidence>
<keyword evidence="7" id="KW-0274">FAD</keyword>
<protein>
    <recommendedName>
        <fullName evidence="3">FAD:protein FMN transferase</fullName>
        <ecNumber evidence="2">2.7.1.180</ecNumber>
    </recommendedName>
    <alternativeName>
        <fullName evidence="9">Flavin transferase</fullName>
    </alternativeName>
</protein>
<dbReference type="InterPro" id="IPR024932">
    <property type="entry name" value="ApbE"/>
</dbReference>
<dbReference type="GO" id="GO:0016740">
    <property type="term" value="F:transferase activity"/>
    <property type="evidence" value="ECO:0007669"/>
    <property type="project" value="UniProtKB-KW"/>
</dbReference>
<evidence type="ECO:0000256" key="4">
    <source>
        <dbReference type="ARBA" id="ARBA00022630"/>
    </source>
</evidence>
<evidence type="ECO:0000256" key="8">
    <source>
        <dbReference type="ARBA" id="ARBA00022842"/>
    </source>
</evidence>
<gene>
    <name evidence="11" type="ORF">UFOPK3614_00524</name>
</gene>
<evidence type="ECO:0000256" key="1">
    <source>
        <dbReference type="ARBA" id="ARBA00001946"/>
    </source>
</evidence>
<dbReference type="PANTHER" id="PTHR30040">
    <property type="entry name" value="THIAMINE BIOSYNTHESIS LIPOPROTEIN APBE"/>
    <property type="match status" value="1"/>
</dbReference>
<dbReference type="AlphaFoldDB" id="A0A6J7H580"/>
<dbReference type="Gene3D" id="3.10.520.10">
    <property type="entry name" value="ApbE-like domains"/>
    <property type="match status" value="2"/>
</dbReference>
<dbReference type="SUPFAM" id="SSF143631">
    <property type="entry name" value="ApbE-like"/>
    <property type="match status" value="1"/>
</dbReference>
<comment type="catalytic activity">
    <reaction evidence="10">
        <text>L-threonyl-[protein] + FAD = FMN-L-threonyl-[protein] + AMP + H(+)</text>
        <dbReference type="Rhea" id="RHEA:36847"/>
        <dbReference type="Rhea" id="RHEA-COMP:11060"/>
        <dbReference type="Rhea" id="RHEA-COMP:11061"/>
        <dbReference type="ChEBI" id="CHEBI:15378"/>
        <dbReference type="ChEBI" id="CHEBI:30013"/>
        <dbReference type="ChEBI" id="CHEBI:57692"/>
        <dbReference type="ChEBI" id="CHEBI:74257"/>
        <dbReference type="ChEBI" id="CHEBI:456215"/>
        <dbReference type="EC" id="2.7.1.180"/>
    </reaction>
</comment>
<evidence type="ECO:0000256" key="10">
    <source>
        <dbReference type="ARBA" id="ARBA00048540"/>
    </source>
</evidence>
<keyword evidence="6" id="KW-0479">Metal-binding</keyword>
<organism evidence="11">
    <name type="scientific">freshwater metagenome</name>
    <dbReference type="NCBI Taxonomy" id="449393"/>
    <lineage>
        <taxon>unclassified sequences</taxon>
        <taxon>metagenomes</taxon>
        <taxon>ecological metagenomes</taxon>
    </lineage>
</organism>
<keyword evidence="8" id="KW-0460">Magnesium</keyword>
<dbReference type="Pfam" id="PF02424">
    <property type="entry name" value="ApbE"/>
    <property type="match status" value="1"/>
</dbReference>
<dbReference type="EC" id="2.7.1.180" evidence="2"/>
<evidence type="ECO:0000256" key="3">
    <source>
        <dbReference type="ARBA" id="ARBA00016337"/>
    </source>
</evidence>
<evidence type="ECO:0000313" key="11">
    <source>
        <dbReference type="EMBL" id="CAB4914794.1"/>
    </source>
</evidence>
<keyword evidence="5" id="KW-0808">Transferase</keyword>
<evidence type="ECO:0000256" key="7">
    <source>
        <dbReference type="ARBA" id="ARBA00022827"/>
    </source>
</evidence>
<proteinExistence type="predicted"/>
<evidence type="ECO:0000256" key="2">
    <source>
        <dbReference type="ARBA" id="ARBA00011955"/>
    </source>
</evidence>
<comment type="cofactor">
    <cofactor evidence="1">
        <name>Mg(2+)</name>
        <dbReference type="ChEBI" id="CHEBI:18420"/>
    </cofactor>
</comment>
<dbReference type="InterPro" id="IPR003374">
    <property type="entry name" value="ApbE-like_sf"/>
</dbReference>
<dbReference type="EMBL" id="CAFBMS010000021">
    <property type="protein sequence ID" value="CAB4914794.1"/>
    <property type="molecule type" value="Genomic_DNA"/>
</dbReference>
<sequence length="250" mass="26526">MRQRHTIDAWGTKLYFDCEGIDFDSAAAFSEIHAFVTLVDDLFSTYRQDSVVSQVRSGRMDIASAPADVIEVANLCAIAKDLTDGAFDPWSVPGGFDPSGYVKGWAADKCADIAQENGAQHVQVNCAGDLALRGGFNDAGVLKPWSVGISNPDNTQEVVHVVEIGDGAIATSGDYERGAHIHDPYTKMIAIGALSASVIGPDAGLCDALATALMVAGKDGAKWFGLPELASYSAWVVNRNENTAWSVNDI</sequence>
<accession>A0A6J7H580</accession>
<name>A0A6J7H580_9ZZZZ</name>
<dbReference type="PANTHER" id="PTHR30040:SF2">
    <property type="entry name" value="FAD:PROTEIN FMN TRANSFERASE"/>
    <property type="match status" value="1"/>
</dbReference>
<evidence type="ECO:0000256" key="6">
    <source>
        <dbReference type="ARBA" id="ARBA00022723"/>
    </source>
</evidence>
<dbReference type="GO" id="GO:0046872">
    <property type="term" value="F:metal ion binding"/>
    <property type="evidence" value="ECO:0007669"/>
    <property type="project" value="UniProtKB-KW"/>
</dbReference>